<dbReference type="PROSITE" id="PS50987">
    <property type="entry name" value="HTH_ARSR_2"/>
    <property type="match status" value="1"/>
</dbReference>
<dbReference type="PANTHER" id="PTHR33154">
    <property type="entry name" value="TRANSCRIPTIONAL REGULATOR, ARSR FAMILY"/>
    <property type="match status" value="1"/>
</dbReference>
<dbReference type="AlphaFoldDB" id="A0A366DRR9"/>
<keyword evidence="6" id="KW-1185">Reference proteome</keyword>
<keyword evidence="2" id="KW-0238">DNA-binding</keyword>
<protein>
    <submittedName>
        <fullName evidence="5">ArsR family transcriptional regulator</fullName>
    </submittedName>
</protein>
<organism evidence="5 6">
    <name type="scientific">Nocardia puris</name>
    <dbReference type="NCBI Taxonomy" id="208602"/>
    <lineage>
        <taxon>Bacteria</taxon>
        <taxon>Bacillati</taxon>
        <taxon>Actinomycetota</taxon>
        <taxon>Actinomycetes</taxon>
        <taxon>Mycobacteriales</taxon>
        <taxon>Nocardiaceae</taxon>
        <taxon>Nocardia</taxon>
    </lineage>
</organism>
<dbReference type="Proteomes" id="UP000252586">
    <property type="component" value="Unassembled WGS sequence"/>
</dbReference>
<dbReference type="InterPro" id="IPR036390">
    <property type="entry name" value="WH_DNA-bd_sf"/>
</dbReference>
<evidence type="ECO:0000313" key="6">
    <source>
        <dbReference type="Proteomes" id="UP000252586"/>
    </source>
</evidence>
<dbReference type="Pfam" id="PF12840">
    <property type="entry name" value="HTH_20"/>
    <property type="match status" value="1"/>
</dbReference>
<sequence>MTAFEDVDLTLLGDPTRKVIFERLARTPSSVGDLAEALPITRQAVSQHLRVLKEGGLVIATPQGTRRIYRVNPDGLAAFQAYFQQLWDHALSSFQKAAETDSERKEPS</sequence>
<dbReference type="CDD" id="cd00090">
    <property type="entry name" value="HTH_ARSR"/>
    <property type="match status" value="1"/>
</dbReference>
<dbReference type="Gene3D" id="1.10.10.10">
    <property type="entry name" value="Winged helix-like DNA-binding domain superfamily/Winged helix DNA-binding domain"/>
    <property type="match status" value="1"/>
</dbReference>
<dbReference type="InterPro" id="IPR051081">
    <property type="entry name" value="HTH_MetalResp_TranReg"/>
</dbReference>
<name>A0A366DRR9_9NOCA</name>
<evidence type="ECO:0000313" key="5">
    <source>
        <dbReference type="EMBL" id="RBO92791.1"/>
    </source>
</evidence>
<dbReference type="GO" id="GO:0003677">
    <property type="term" value="F:DNA binding"/>
    <property type="evidence" value="ECO:0007669"/>
    <property type="project" value="UniProtKB-KW"/>
</dbReference>
<dbReference type="STRING" id="1210090.GCA_001613185_02564"/>
<dbReference type="RefSeq" id="WP_067508207.1">
    <property type="nucleotide sequence ID" value="NZ_CP107943.1"/>
</dbReference>
<proteinExistence type="predicted"/>
<dbReference type="PANTHER" id="PTHR33154:SF33">
    <property type="entry name" value="TRANSCRIPTIONAL REPRESSOR SDPR"/>
    <property type="match status" value="1"/>
</dbReference>
<keyword evidence="1" id="KW-0805">Transcription regulation</keyword>
<keyword evidence="3" id="KW-0804">Transcription</keyword>
<gene>
    <name evidence="5" type="ORF">DFR74_103437</name>
</gene>
<accession>A0A366DRR9</accession>
<evidence type="ECO:0000259" key="4">
    <source>
        <dbReference type="PROSITE" id="PS50987"/>
    </source>
</evidence>
<evidence type="ECO:0000256" key="2">
    <source>
        <dbReference type="ARBA" id="ARBA00023125"/>
    </source>
</evidence>
<reference evidence="5 6" key="1">
    <citation type="submission" date="2018-06" db="EMBL/GenBank/DDBJ databases">
        <title>Genomic Encyclopedia of Type Strains, Phase IV (KMG-IV): sequencing the most valuable type-strain genomes for metagenomic binning, comparative biology and taxonomic classification.</title>
        <authorList>
            <person name="Goeker M."/>
        </authorList>
    </citation>
    <scope>NUCLEOTIDE SEQUENCE [LARGE SCALE GENOMIC DNA]</scope>
    <source>
        <strain evidence="5 6">DSM 44599</strain>
    </source>
</reference>
<dbReference type="SMART" id="SM00418">
    <property type="entry name" value="HTH_ARSR"/>
    <property type="match status" value="1"/>
</dbReference>
<dbReference type="SUPFAM" id="SSF46785">
    <property type="entry name" value="Winged helix' DNA-binding domain"/>
    <property type="match status" value="1"/>
</dbReference>
<dbReference type="InterPro" id="IPR036388">
    <property type="entry name" value="WH-like_DNA-bd_sf"/>
</dbReference>
<dbReference type="OrthoDB" id="3628603at2"/>
<feature type="domain" description="HTH arsR-type" evidence="4">
    <location>
        <begin position="1"/>
        <end position="94"/>
    </location>
</feature>
<evidence type="ECO:0000256" key="1">
    <source>
        <dbReference type="ARBA" id="ARBA00023015"/>
    </source>
</evidence>
<dbReference type="EMBL" id="QNRE01000003">
    <property type="protein sequence ID" value="RBO92791.1"/>
    <property type="molecule type" value="Genomic_DNA"/>
</dbReference>
<dbReference type="GO" id="GO:0003700">
    <property type="term" value="F:DNA-binding transcription factor activity"/>
    <property type="evidence" value="ECO:0007669"/>
    <property type="project" value="InterPro"/>
</dbReference>
<comment type="caution">
    <text evidence="5">The sequence shown here is derived from an EMBL/GenBank/DDBJ whole genome shotgun (WGS) entry which is preliminary data.</text>
</comment>
<dbReference type="InterPro" id="IPR001845">
    <property type="entry name" value="HTH_ArsR_DNA-bd_dom"/>
</dbReference>
<dbReference type="NCBIfam" id="NF033788">
    <property type="entry name" value="HTH_metalloreg"/>
    <property type="match status" value="1"/>
</dbReference>
<dbReference type="PRINTS" id="PR00778">
    <property type="entry name" value="HTHARSR"/>
</dbReference>
<evidence type="ECO:0000256" key="3">
    <source>
        <dbReference type="ARBA" id="ARBA00023163"/>
    </source>
</evidence>
<dbReference type="InterPro" id="IPR011991">
    <property type="entry name" value="ArsR-like_HTH"/>
</dbReference>